<evidence type="ECO:0000256" key="9">
    <source>
        <dbReference type="RuleBase" id="RU363100"/>
    </source>
</evidence>
<evidence type="ECO:0000256" key="5">
    <source>
        <dbReference type="ARBA" id="ARBA00022792"/>
    </source>
</evidence>
<evidence type="ECO:0000313" key="10">
    <source>
        <dbReference type="EMBL" id="EXC51644.1"/>
    </source>
</evidence>
<dbReference type="InterPro" id="IPR005336">
    <property type="entry name" value="MPC"/>
</dbReference>
<reference evidence="11" key="1">
    <citation type="submission" date="2013-01" db="EMBL/GenBank/DDBJ databases">
        <title>Draft Genome Sequence of a Mulberry Tree, Morus notabilis C.K. Schneid.</title>
        <authorList>
            <person name="He N."/>
            <person name="Zhao S."/>
        </authorList>
    </citation>
    <scope>NUCLEOTIDE SEQUENCE</scope>
</reference>
<comment type="similarity">
    <text evidence="2 9">Belongs to the mitochondrial pyruvate carrier (MPC) (TC 2.A.105) family.</text>
</comment>
<dbReference type="GO" id="GO:0006850">
    <property type="term" value="P:pyruvate import into mitochondria"/>
    <property type="evidence" value="ECO:0007669"/>
    <property type="project" value="InterPro"/>
</dbReference>
<gene>
    <name evidence="10" type="ORF">L484_000871</name>
</gene>
<evidence type="ECO:0000256" key="7">
    <source>
        <dbReference type="ARBA" id="ARBA00023128"/>
    </source>
</evidence>
<dbReference type="AlphaFoldDB" id="W9T2L8"/>
<keyword evidence="4" id="KW-0812">Transmembrane</keyword>
<accession>W9T2L8</accession>
<keyword evidence="5 9" id="KW-0999">Mitochondrion inner membrane</keyword>
<comment type="function">
    <text evidence="9">Mediates the uptake of pyruvate into mitochondria.</text>
</comment>
<sequence length="164" mass="18009">MVLQRNVSGVAAPVSGKLETVRTSPSATVPIQVVPSLLFPFLCVKFIADFGHRILQFPYQELKRQLSGMASFRAFLNSPVGPKTTHFWGPIANWGFVAAGLADMKKPPEMISGNMTAGSKLLVPRNYLLLVCHASNETVQLYQLSRWAKGQGYLSEKKEEAASE</sequence>
<evidence type="ECO:0000256" key="1">
    <source>
        <dbReference type="ARBA" id="ARBA00004448"/>
    </source>
</evidence>
<keyword evidence="3 9" id="KW-0813">Transport</keyword>
<evidence type="ECO:0000256" key="8">
    <source>
        <dbReference type="ARBA" id="ARBA00023136"/>
    </source>
</evidence>
<evidence type="ECO:0000256" key="3">
    <source>
        <dbReference type="ARBA" id="ARBA00022448"/>
    </source>
</evidence>
<dbReference type="EMBL" id="KE625235">
    <property type="protein sequence ID" value="EXC51644.1"/>
    <property type="molecule type" value="Genomic_DNA"/>
</dbReference>
<keyword evidence="7 9" id="KW-0496">Mitochondrion</keyword>
<protein>
    <recommendedName>
        <fullName evidence="9">Mitochondrial pyruvate carrier</fullName>
    </recommendedName>
</protein>
<dbReference type="PANTHER" id="PTHR14154">
    <property type="entry name" value="UPF0041 BRAIN PROTEIN 44-RELATED"/>
    <property type="match status" value="1"/>
</dbReference>
<dbReference type="eggNOG" id="KOG1590">
    <property type="taxonomic scope" value="Eukaryota"/>
</dbReference>
<keyword evidence="6" id="KW-1133">Transmembrane helix</keyword>
<evidence type="ECO:0000256" key="6">
    <source>
        <dbReference type="ARBA" id="ARBA00022989"/>
    </source>
</evidence>
<dbReference type="Proteomes" id="UP000030645">
    <property type="component" value="Unassembled WGS sequence"/>
</dbReference>
<evidence type="ECO:0000256" key="4">
    <source>
        <dbReference type="ARBA" id="ARBA00022692"/>
    </source>
</evidence>
<name>W9T2L8_9ROSA</name>
<dbReference type="STRING" id="981085.W9T2L8"/>
<dbReference type="GO" id="GO:0005743">
    <property type="term" value="C:mitochondrial inner membrane"/>
    <property type="evidence" value="ECO:0007669"/>
    <property type="project" value="UniProtKB-SubCell"/>
</dbReference>
<keyword evidence="11" id="KW-1185">Reference proteome</keyword>
<evidence type="ECO:0000313" key="11">
    <source>
        <dbReference type="Proteomes" id="UP000030645"/>
    </source>
</evidence>
<organism evidence="10 11">
    <name type="scientific">Morus notabilis</name>
    <dbReference type="NCBI Taxonomy" id="981085"/>
    <lineage>
        <taxon>Eukaryota</taxon>
        <taxon>Viridiplantae</taxon>
        <taxon>Streptophyta</taxon>
        <taxon>Embryophyta</taxon>
        <taxon>Tracheophyta</taxon>
        <taxon>Spermatophyta</taxon>
        <taxon>Magnoliopsida</taxon>
        <taxon>eudicotyledons</taxon>
        <taxon>Gunneridae</taxon>
        <taxon>Pentapetalae</taxon>
        <taxon>rosids</taxon>
        <taxon>fabids</taxon>
        <taxon>Rosales</taxon>
        <taxon>Moraceae</taxon>
        <taxon>Moreae</taxon>
        <taxon>Morus</taxon>
    </lineage>
</organism>
<proteinExistence type="inferred from homology"/>
<keyword evidence="8" id="KW-0472">Membrane</keyword>
<evidence type="ECO:0000256" key="2">
    <source>
        <dbReference type="ARBA" id="ARBA00006416"/>
    </source>
</evidence>
<dbReference type="Pfam" id="PF03650">
    <property type="entry name" value="MPC"/>
    <property type="match status" value="1"/>
</dbReference>
<comment type="subcellular location">
    <subcellularLocation>
        <location evidence="1 9">Mitochondrion inner membrane</location>
        <topology evidence="1 9">Multi-pass membrane protein</topology>
    </subcellularLocation>
</comment>